<evidence type="ECO:0000313" key="1">
    <source>
        <dbReference type="EMBL" id="KKN45497.1"/>
    </source>
</evidence>
<protein>
    <submittedName>
        <fullName evidence="1">Uncharacterized protein</fullName>
    </submittedName>
</protein>
<name>A0A0F9R836_9ZZZZ</name>
<gene>
    <name evidence="1" type="ORF">LCGC14_0682460</name>
</gene>
<dbReference type="EMBL" id="LAZR01001386">
    <property type="protein sequence ID" value="KKN45497.1"/>
    <property type="molecule type" value="Genomic_DNA"/>
</dbReference>
<dbReference type="AlphaFoldDB" id="A0A0F9R836"/>
<sequence>MLRVKVWKNSKPLLTGRLIGFINNEECRAIMNSPDAGRKVFTSGSMPMNSVTSDCYNKRFVIATSDYGDTTQKIFISPIVRYMSYMGNHKCLKCEDDNDYIIRKTT</sequence>
<organism evidence="1">
    <name type="scientific">marine sediment metagenome</name>
    <dbReference type="NCBI Taxonomy" id="412755"/>
    <lineage>
        <taxon>unclassified sequences</taxon>
        <taxon>metagenomes</taxon>
        <taxon>ecological metagenomes</taxon>
    </lineage>
</organism>
<reference evidence="1" key="1">
    <citation type="journal article" date="2015" name="Nature">
        <title>Complex archaea that bridge the gap between prokaryotes and eukaryotes.</title>
        <authorList>
            <person name="Spang A."/>
            <person name="Saw J.H."/>
            <person name="Jorgensen S.L."/>
            <person name="Zaremba-Niedzwiedzka K."/>
            <person name="Martijn J."/>
            <person name="Lind A.E."/>
            <person name="van Eijk R."/>
            <person name="Schleper C."/>
            <person name="Guy L."/>
            <person name="Ettema T.J."/>
        </authorList>
    </citation>
    <scope>NUCLEOTIDE SEQUENCE</scope>
</reference>
<comment type="caution">
    <text evidence="1">The sequence shown here is derived from an EMBL/GenBank/DDBJ whole genome shotgun (WGS) entry which is preliminary data.</text>
</comment>
<proteinExistence type="predicted"/>
<accession>A0A0F9R836</accession>